<feature type="transmembrane region" description="Helical" evidence="6">
    <location>
        <begin position="439"/>
        <end position="458"/>
    </location>
</feature>
<feature type="transmembrane region" description="Helical" evidence="6">
    <location>
        <begin position="413"/>
        <end position="433"/>
    </location>
</feature>
<dbReference type="Gene3D" id="1.20.1250.20">
    <property type="entry name" value="MFS general substrate transporter like domains"/>
    <property type="match status" value="1"/>
</dbReference>
<keyword evidence="4 6" id="KW-0472">Membrane</keyword>
<dbReference type="SUPFAM" id="SSF103473">
    <property type="entry name" value="MFS general substrate transporter"/>
    <property type="match status" value="1"/>
</dbReference>
<feature type="domain" description="Major facilitator superfamily (MFS) profile" evidence="7">
    <location>
        <begin position="68"/>
        <end position="528"/>
    </location>
</feature>
<feature type="transmembrane region" description="Helical" evidence="6">
    <location>
        <begin position="104"/>
        <end position="122"/>
    </location>
</feature>
<evidence type="ECO:0000256" key="5">
    <source>
        <dbReference type="SAM" id="MobiDB-lite"/>
    </source>
</evidence>
<feature type="transmembrane region" description="Helical" evidence="6">
    <location>
        <begin position="502"/>
        <end position="526"/>
    </location>
</feature>
<dbReference type="Proteomes" id="UP001201980">
    <property type="component" value="Unassembled WGS sequence"/>
</dbReference>
<dbReference type="InterPro" id="IPR011701">
    <property type="entry name" value="MFS"/>
</dbReference>
<dbReference type="EMBL" id="JAKWBI020000178">
    <property type="protein sequence ID" value="KAJ2900159.1"/>
    <property type="molecule type" value="Genomic_DNA"/>
</dbReference>
<dbReference type="GO" id="GO:0005886">
    <property type="term" value="C:plasma membrane"/>
    <property type="evidence" value="ECO:0007669"/>
    <property type="project" value="TreeGrafter"/>
</dbReference>
<comment type="subcellular location">
    <subcellularLocation>
        <location evidence="1">Membrane</location>
        <topology evidence="1">Multi-pass membrane protein</topology>
    </subcellularLocation>
</comment>
<feature type="transmembrane region" description="Helical" evidence="6">
    <location>
        <begin position="197"/>
        <end position="215"/>
    </location>
</feature>
<name>A0AAD5WT07_9PEZI</name>
<feature type="transmembrane region" description="Helical" evidence="6">
    <location>
        <begin position="158"/>
        <end position="185"/>
    </location>
</feature>
<feature type="transmembrane region" description="Helical" evidence="6">
    <location>
        <begin position="227"/>
        <end position="246"/>
    </location>
</feature>
<protein>
    <recommendedName>
        <fullName evidence="7">Major facilitator superfamily (MFS) profile domain-containing protein</fullName>
    </recommendedName>
</protein>
<dbReference type="PANTHER" id="PTHR23502">
    <property type="entry name" value="MAJOR FACILITATOR SUPERFAMILY"/>
    <property type="match status" value="1"/>
</dbReference>
<gene>
    <name evidence="8" type="ORF">MKZ38_002573</name>
</gene>
<dbReference type="PROSITE" id="PS50850">
    <property type="entry name" value="MFS"/>
    <property type="match status" value="1"/>
</dbReference>
<dbReference type="InterPro" id="IPR020846">
    <property type="entry name" value="MFS_dom"/>
</dbReference>
<dbReference type="Pfam" id="PF07690">
    <property type="entry name" value="MFS_1"/>
    <property type="match status" value="1"/>
</dbReference>
<evidence type="ECO:0000313" key="8">
    <source>
        <dbReference type="EMBL" id="KAJ2900159.1"/>
    </source>
</evidence>
<evidence type="ECO:0000313" key="9">
    <source>
        <dbReference type="Proteomes" id="UP001201980"/>
    </source>
</evidence>
<dbReference type="GO" id="GO:0022857">
    <property type="term" value="F:transmembrane transporter activity"/>
    <property type="evidence" value="ECO:0007669"/>
    <property type="project" value="InterPro"/>
</dbReference>
<dbReference type="PANTHER" id="PTHR23502:SF149">
    <property type="entry name" value="TRANSPORTER, PUTATIVE-RELATED"/>
    <property type="match status" value="1"/>
</dbReference>
<keyword evidence="3 6" id="KW-1133">Transmembrane helix</keyword>
<feature type="transmembrane region" description="Helical" evidence="6">
    <location>
        <begin position="134"/>
        <end position="152"/>
    </location>
</feature>
<feature type="compositionally biased region" description="Basic and acidic residues" evidence="5">
    <location>
        <begin position="267"/>
        <end position="278"/>
    </location>
</feature>
<dbReference type="InterPro" id="IPR036259">
    <property type="entry name" value="MFS_trans_sf"/>
</dbReference>
<evidence type="ECO:0000256" key="6">
    <source>
        <dbReference type="SAM" id="Phobius"/>
    </source>
</evidence>
<keyword evidence="2 6" id="KW-0812">Transmembrane</keyword>
<proteinExistence type="predicted"/>
<evidence type="ECO:0000256" key="1">
    <source>
        <dbReference type="ARBA" id="ARBA00004141"/>
    </source>
</evidence>
<comment type="caution">
    <text evidence="8">The sequence shown here is derived from an EMBL/GenBank/DDBJ whole genome shotgun (WGS) entry which is preliminary data.</text>
</comment>
<feature type="transmembrane region" description="Helical" evidence="6">
    <location>
        <begin position="324"/>
        <end position="347"/>
    </location>
</feature>
<evidence type="ECO:0000259" key="7">
    <source>
        <dbReference type="PROSITE" id="PS50850"/>
    </source>
</evidence>
<accession>A0AAD5WT07</accession>
<feature type="transmembrane region" description="Helical" evidence="6">
    <location>
        <begin position="367"/>
        <end position="392"/>
    </location>
</feature>
<organism evidence="8 9">
    <name type="scientific">Zalerion maritima</name>
    <dbReference type="NCBI Taxonomy" id="339359"/>
    <lineage>
        <taxon>Eukaryota</taxon>
        <taxon>Fungi</taxon>
        <taxon>Dikarya</taxon>
        <taxon>Ascomycota</taxon>
        <taxon>Pezizomycotina</taxon>
        <taxon>Sordariomycetes</taxon>
        <taxon>Lulworthiomycetidae</taxon>
        <taxon>Lulworthiales</taxon>
        <taxon>Lulworthiaceae</taxon>
        <taxon>Zalerion</taxon>
    </lineage>
</organism>
<evidence type="ECO:0000256" key="4">
    <source>
        <dbReference type="ARBA" id="ARBA00023136"/>
    </source>
</evidence>
<evidence type="ECO:0000256" key="2">
    <source>
        <dbReference type="ARBA" id="ARBA00022692"/>
    </source>
</evidence>
<evidence type="ECO:0000256" key="3">
    <source>
        <dbReference type="ARBA" id="ARBA00022989"/>
    </source>
</evidence>
<sequence>MEMNYTKGELEDIQRELHMEIIPGTEIMTDVGTHHFVKLGKGSVVLVPQPSPDKHDPLNWSLLWKTSTISAVALLTFSQGFAPLANSPFLEHLIVELDTDLEGAIRFTSMAILLLGFSNFIWVPMSNVIGRRPVYVISQVLCLVSYVLRVKAHSYKQFMAACVLNGIGSGPVETLMPTVIADIYFLHDRGKWNTLYWVLYMGSLMVAPIVSGAMTDQLAEHGSWRTFWWLNTAMAAFSIVVGLFAFPETQWHRVHPGEVAESSSAENVKDTTENKESVTTEASVGHSDPWFGKGSPSKGQFSFYKHNPNFFKALLADFILPWRLFTFPIVEFSAFVVSWSCSNFLILNLTQGFVFPAPPYNFTSQQIGFTNFAILAGAGIGLFTAGPLSDWVAKRSTDKNGGVREPEMRLPTMIPYVFIMIISHVVTAVGYMRGWPWEVIVVIGYTCAGINAASLPGIVSTYAVDSYKPVAGSIFVAITVNKNLWGYGMGEFIVPWTTADGYYPAFMVNMALSTVFCLFGIVFFYYGKTFRRWTRNTCNQPRKGIYEDSVFVEALENCAPRFALAIWKQEGEFDNKLPPRHGLTRAEFRKEFGQLHRVVWEGFPT</sequence>
<dbReference type="AlphaFoldDB" id="A0AAD5WT07"/>
<reference evidence="8" key="1">
    <citation type="submission" date="2022-07" db="EMBL/GenBank/DDBJ databases">
        <title>Draft genome sequence of Zalerion maritima ATCC 34329, a (micro)plastics degrading marine fungus.</title>
        <authorList>
            <person name="Paco A."/>
            <person name="Goncalves M.F.M."/>
            <person name="Rocha-Santos T.A.P."/>
            <person name="Alves A."/>
        </authorList>
    </citation>
    <scope>NUCLEOTIDE SEQUENCE</scope>
    <source>
        <strain evidence="8">ATCC 34329</strain>
    </source>
</reference>
<feature type="region of interest" description="Disordered" evidence="5">
    <location>
        <begin position="262"/>
        <end position="291"/>
    </location>
</feature>
<keyword evidence="9" id="KW-1185">Reference proteome</keyword>